<organism evidence="2 3">
    <name type="scientific">Variovorax ginsengisoli</name>
    <dbReference type="NCBI Taxonomy" id="363844"/>
    <lineage>
        <taxon>Bacteria</taxon>
        <taxon>Pseudomonadati</taxon>
        <taxon>Pseudomonadota</taxon>
        <taxon>Betaproteobacteria</taxon>
        <taxon>Burkholderiales</taxon>
        <taxon>Comamonadaceae</taxon>
        <taxon>Variovorax</taxon>
    </lineage>
</organism>
<dbReference type="Proteomes" id="UP001169027">
    <property type="component" value="Unassembled WGS sequence"/>
</dbReference>
<evidence type="ECO:0000313" key="2">
    <source>
        <dbReference type="EMBL" id="MDO1536275.1"/>
    </source>
</evidence>
<dbReference type="RefSeq" id="WP_301814270.1">
    <property type="nucleotide sequence ID" value="NZ_JAUJZH010000026.1"/>
</dbReference>
<dbReference type="EMBL" id="JAUKVY010000026">
    <property type="protein sequence ID" value="MDO1536275.1"/>
    <property type="molecule type" value="Genomic_DNA"/>
</dbReference>
<comment type="caution">
    <text evidence="2">The sequence shown here is derived from an EMBL/GenBank/DDBJ whole genome shotgun (WGS) entry which is preliminary data.</text>
</comment>
<accession>A0ABT8SBI9</accession>
<gene>
    <name evidence="2" type="ORF">Q2T77_28705</name>
</gene>
<protein>
    <submittedName>
        <fullName evidence="2">Uncharacterized protein</fullName>
    </submittedName>
</protein>
<keyword evidence="1" id="KW-1133">Transmembrane helix</keyword>
<name>A0ABT8SBI9_9BURK</name>
<feature type="transmembrane region" description="Helical" evidence="1">
    <location>
        <begin position="97"/>
        <end position="117"/>
    </location>
</feature>
<evidence type="ECO:0000313" key="3">
    <source>
        <dbReference type="Proteomes" id="UP001169027"/>
    </source>
</evidence>
<proteinExistence type="predicted"/>
<keyword evidence="1" id="KW-0472">Membrane</keyword>
<keyword evidence="1" id="KW-0812">Transmembrane</keyword>
<keyword evidence="3" id="KW-1185">Reference proteome</keyword>
<sequence>MNEIQEVLHRVWTDLLSRPSGPESFRFVFQPIMAAVVATLDGVKDARAGRTPYFRALLRDPAHRGARLREGFKATSRIIALGFALDAVYQFKTVGTFYLGEAIVVVFFLAFLPYLLVRGPADRIARWWLARKAVNKT</sequence>
<evidence type="ECO:0000256" key="1">
    <source>
        <dbReference type="SAM" id="Phobius"/>
    </source>
</evidence>
<reference evidence="2" key="1">
    <citation type="submission" date="2023-06" db="EMBL/GenBank/DDBJ databases">
        <authorList>
            <person name="Jiang Y."/>
            <person name="Liu Q."/>
        </authorList>
    </citation>
    <scope>NUCLEOTIDE SEQUENCE</scope>
    <source>
        <strain evidence="2">CGMCC 1.12090</strain>
    </source>
</reference>